<proteinExistence type="predicted"/>
<dbReference type="Proteomes" id="UP000075243">
    <property type="component" value="Chromosome 3"/>
</dbReference>
<accession>A0A151TU48</accession>
<reference evidence="1 2" key="1">
    <citation type="journal article" date="2012" name="Nat. Biotechnol.">
        <title>Draft genome sequence of pigeonpea (Cajanus cajan), an orphan legume crop of resource-poor farmers.</title>
        <authorList>
            <person name="Varshney R.K."/>
            <person name="Chen W."/>
            <person name="Li Y."/>
            <person name="Bharti A.K."/>
            <person name="Saxena R.K."/>
            <person name="Schlueter J.A."/>
            <person name="Donoghue M.T."/>
            <person name="Azam S."/>
            <person name="Fan G."/>
            <person name="Whaley A.M."/>
            <person name="Farmer A.D."/>
            <person name="Sheridan J."/>
            <person name="Iwata A."/>
            <person name="Tuteja R."/>
            <person name="Penmetsa R.V."/>
            <person name="Wu W."/>
            <person name="Upadhyaya H.D."/>
            <person name="Yang S.P."/>
            <person name="Shah T."/>
            <person name="Saxena K.B."/>
            <person name="Michael T."/>
            <person name="McCombie W.R."/>
            <person name="Yang B."/>
            <person name="Zhang G."/>
            <person name="Yang H."/>
            <person name="Wang J."/>
            <person name="Spillane C."/>
            <person name="Cook D.R."/>
            <person name="May G.D."/>
            <person name="Xu X."/>
            <person name="Jackson S.A."/>
        </authorList>
    </citation>
    <scope>NUCLEOTIDE SEQUENCE [LARGE SCALE GENOMIC DNA]</scope>
    <source>
        <strain evidence="2">cv. Asha</strain>
    </source>
</reference>
<dbReference type="Gramene" id="C.cajan_09532.t">
    <property type="protein sequence ID" value="C.cajan_09532.t.cds1"/>
    <property type="gene ID" value="C.cajan_09532"/>
</dbReference>
<dbReference type="AlphaFoldDB" id="A0A151TU48"/>
<name>A0A151TU48_CAJCA</name>
<organism evidence="1 2">
    <name type="scientific">Cajanus cajan</name>
    <name type="common">Pigeon pea</name>
    <name type="synonym">Cajanus indicus</name>
    <dbReference type="NCBI Taxonomy" id="3821"/>
    <lineage>
        <taxon>Eukaryota</taxon>
        <taxon>Viridiplantae</taxon>
        <taxon>Streptophyta</taxon>
        <taxon>Embryophyta</taxon>
        <taxon>Tracheophyta</taxon>
        <taxon>Spermatophyta</taxon>
        <taxon>Magnoliopsida</taxon>
        <taxon>eudicotyledons</taxon>
        <taxon>Gunneridae</taxon>
        <taxon>Pentapetalae</taxon>
        <taxon>rosids</taxon>
        <taxon>fabids</taxon>
        <taxon>Fabales</taxon>
        <taxon>Fabaceae</taxon>
        <taxon>Papilionoideae</taxon>
        <taxon>50 kb inversion clade</taxon>
        <taxon>NPAAA clade</taxon>
        <taxon>indigoferoid/millettioid clade</taxon>
        <taxon>Phaseoleae</taxon>
        <taxon>Cajanus</taxon>
    </lineage>
</organism>
<evidence type="ECO:0000313" key="1">
    <source>
        <dbReference type="EMBL" id="KYP70580.1"/>
    </source>
</evidence>
<sequence length="59" mass="6809">MKQSLISKDKFKFVNDSLPAPSTFDPSFDAWERCNIRLSWPLSSLLTLLVLQEAIRLQL</sequence>
<keyword evidence="2" id="KW-1185">Reference proteome</keyword>
<protein>
    <submittedName>
        <fullName evidence="1">Uncharacterized protein</fullName>
    </submittedName>
</protein>
<evidence type="ECO:0000313" key="2">
    <source>
        <dbReference type="Proteomes" id="UP000075243"/>
    </source>
</evidence>
<gene>
    <name evidence="1" type="ORF">KK1_009800</name>
</gene>
<dbReference type="EMBL" id="CM003605">
    <property type="protein sequence ID" value="KYP70580.1"/>
    <property type="molecule type" value="Genomic_DNA"/>
</dbReference>